<sequence>MLFPKQRPRSFNPGPMQQGSNNSMFPNRGLSQPTQRNNIQSMVQHFTQPQASANIVNKGVGGLSKTLTNVQQVLKVVESTAPIVKEYGPMVKNLPAMYKMIKAFKEIESTDEELVEDKEEQAVQGDQYISQNDAENDTAFKPNNDNGMSTPKLFI</sequence>
<keyword evidence="3" id="KW-1185">Reference proteome</keyword>
<dbReference type="InterPro" id="IPR025571">
    <property type="entry name" value="YqfQ"/>
</dbReference>
<dbReference type="AlphaFoldDB" id="A0A2A2IDV9"/>
<evidence type="ECO:0000256" key="1">
    <source>
        <dbReference type="SAM" id="MobiDB-lite"/>
    </source>
</evidence>
<feature type="region of interest" description="Disordered" evidence="1">
    <location>
        <begin position="118"/>
        <end position="155"/>
    </location>
</feature>
<evidence type="ECO:0008006" key="4">
    <source>
        <dbReference type="Google" id="ProtNLM"/>
    </source>
</evidence>
<dbReference type="RefSeq" id="WP_095655647.1">
    <property type="nucleotide sequence ID" value="NZ_NPOA01000007.1"/>
</dbReference>
<dbReference type="Proteomes" id="UP000218887">
    <property type="component" value="Unassembled WGS sequence"/>
</dbReference>
<proteinExistence type="predicted"/>
<protein>
    <recommendedName>
        <fullName evidence="4">YqfQ-like protein</fullName>
    </recommendedName>
</protein>
<feature type="region of interest" description="Disordered" evidence="1">
    <location>
        <begin position="1"/>
        <end position="34"/>
    </location>
</feature>
<dbReference type="EMBL" id="NPOA01000007">
    <property type="protein sequence ID" value="PAV29444.1"/>
    <property type="molecule type" value="Genomic_DNA"/>
</dbReference>
<accession>A0A2A2IDV9</accession>
<comment type="caution">
    <text evidence="2">The sequence shown here is derived from an EMBL/GenBank/DDBJ whole genome shotgun (WGS) entry which is preliminary data.</text>
</comment>
<dbReference type="Pfam" id="PF14181">
    <property type="entry name" value="YqfQ"/>
    <property type="match status" value="1"/>
</dbReference>
<dbReference type="OrthoDB" id="2860117at2"/>
<feature type="compositionally biased region" description="Polar residues" evidence="1">
    <location>
        <begin position="15"/>
        <end position="34"/>
    </location>
</feature>
<reference evidence="2 3" key="1">
    <citation type="submission" date="2017-08" db="EMBL/GenBank/DDBJ databases">
        <title>Virgibacillus indicus sp. nov. and Virgibacillus profoundi sp. nov, two moderately halophilic bacteria isolated from marine sediment by using the Microfluidic Streak Plate.</title>
        <authorList>
            <person name="Xu B."/>
            <person name="Hu B."/>
            <person name="Wang J."/>
            <person name="Zhu Y."/>
            <person name="Huang L."/>
            <person name="Du W."/>
            <person name="Huang Y."/>
        </authorList>
    </citation>
    <scope>NUCLEOTIDE SEQUENCE [LARGE SCALE GENOMIC DNA]</scope>
    <source>
        <strain evidence="2 3">IO3-P3-H5</strain>
    </source>
</reference>
<name>A0A2A2IDV9_9BACI</name>
<evidence type="ECO:0000313" key="2">
    <source>
        <dbReference type="EMBL" id="PAV29444.1"/>
    </source>
</evidence>
<gene>
    <name evidence="2" type="ORF">CIL05_11290</name>
</gene>
<organism evidence="2 3">
    <name type="scientific">Virgibacillus profundi</name>
    <dbReference type="NCBI Taxonomy" id="2024555"/>
    <lineage>
        <taxon>Bacteria</taxon>
        <taxon>Bacillati</taxon>
        <taxon>Bacillota</taxon>
        <taxon>Bacilli</taxon>
        <taxon>Bacillales</taxon>
        <taxon>Bacillaceae</taxon>
        <taxon>Virgibacillus</taxon>
    </lineage>
</organism>
<evidence type="ECO:0000313" key="3">
    <source>
        <dbReference type="Proteomes" id="UP000218887"/>
    </source>
</evidence>